<dbReference type="RefSeq" id="WP_350938874.1">
    <property type="nucleotide sequence ID" value="NZ_JAYWLC010000019.1"/>
</dbReference>
<dbReference type="Pfam" id="PF18014">
    <property type="entry name" value="Acetyltransf_18"/>
    <property type="match status" value="1"/>
</dbReference>
<dbReference type="Gene3D" id="3.40.630.90">
    <property type="match status" value="1"/>
</dbReference>
<dbReference type="Pfam" id="PF13508">
    <property type="entry name" value="Acetyltransf_7"/>
    <property type="match status" value="1"/>
</dbReference>
<dbReference type="Proteomes" id="UP001438953">
    <property type="component" value="Unassembled WGS sequence"/>
</dbReference>
<reference evidence="2 3" key="2">
    <citation type="submission" date="2024-06" db="EMBL/GenBank/DDBJ databases">
        <title>Thioclava kandeliae sp. nov. from a rhizosphere soil sample of Kandelia candel in a mangrove.</title>
        <authorList>
            <person name="Mu T."/>
        </authorList>
    </citation>
    <scope>NUCLEOTIDE SEQUENCE [LARGE SCALE GENOMIC DNA]</scope>
    <source>
        <strain evidence="2 3">CPCC 100088</strain>
    </source>
</reference>
<dbReference type="EC" id="2.3.1.-" evidence="2"/>
<name>A0ABV1SLY7_9RHOB</name>
<dbReference type="PROSITE" id="PS51186">
    <property type="entry name" value="GNAT"/>
    <property type="match status" value="1"/>
</dbReference>
<dbReference type="InterPro" id="IPR052729">
    <property type="entry name" value="Acyl/Acetyltrans_Enzymes"/>
</dbReference>
<dbReference type="GO" id="GO:0016746">
    <property type="term" value="F:acyltransferase activity"/>
    <property type="evidence" value="ECO:0007669"/>
    <property type="project" value="UniProtKB-KW"/>
</dbReference>
<dbReference type="Gene3D" id="3.40.630.30">
    <property type="match status" value="1"/>
</dbReference>
<dbReference type="InterPro" id="IPR000182">
    <property type="entry name" value="GNAT_dom"/>
</dbReference>
<dbReference type="PANTHER" id="PTHR47237">
    <property type="entry name" value="SLL0310 PROTEIN"/>
    <property type="match status" value="1"/>
</dbReference>
<feature type="domain" description="N-acetyltransferase" evidence="1">
    <location>
        <begin position="12"/>
        <end position="145"/>
    </location>
</feature>
<dbReference type="CDD" id="cd04301">
    <property type="entry name" value="NAT_SF"/>
    <property type="match status" value="1"/>
</dbReference>
<organism evidence="2 3">
    <name type="scientific">Thioclava kandeliae</name>
    <dbReference type="NCBI Taxonomy" id="3070818"/>
    <lineage>
        <taxon>Bacteria</taxon>
        <taxon>Pseudomonadati</taxon>
        <taxon>Pseudomonadota</taxon>
        <taxon>Alphaproteobacteria</taxon>
        <taxon>Rhodobacterales</taxon>
        <taxon>Paracoccaceae</taxon>
        <taxon>Thioclava</taxon>
    </lineage>
</organism>
<dbReference type="InterPro" id="IPR016181">
    <property type="entry name" value="Acyl_CoA_acyltransferase"/>
</dbReference>
<dbReference type="SUPFAM" id="SSF55729">
    <property type="entry name" value="Acyl-CoA N-acyltransferases (Nat)"/>
    <property type="match status" value="1"/>
</dbReference>
<evidence type="ECO:0000313" key="2">
    <source>
        <dbReference type="EMBL" id="MER5173504.1"/>
    </source>
</evidence>
<evidence type="ECO:0000259" key="1">
    <source>
        <dbReference type="PROSITE" id="PS51186"/>
    </source>
</evidence>
<dbReference type="InterPro" id="IPR041496">
    <property type="entry name" value="YitH/HolE_GNAT"/>
</dbReference>
<evidence type="ECO:0000313" key="3">
    <source>
        <dbReference type="Proteomes" id="UP001438953"/>
    </source>
</evidence>
<proteinExistence type="predicted"/>
<sequence>MTDVSSTETAQIVIAPMELSHIPQAHGMSQAVSWPHRPEDWALVLGVSEGVVALQGEKVVGTAILSLLGDVGTLNMIIVDEAMRGQGLGRRLMQALLDRAATMELRLVATADGLPLYQKLGFKAQGEVMQYQGVAVAQTPEQPVHEASAEELAQLIAADRVATGMDRAKLLTDIAAQGEVLVTAGGFAMLRAFGRGYVIGPILAQNDNAARALLSEAACRTRGRFLRVDFAPERALQDHAAALGLAHVGGGVAMLREGAVAARPANPDLKTYALVSQALG</sequence>
<accession>A0ABV1SLY7</accession>
<dbReference type="PANTHER" id="PTHR47237:SF2">
    <property type="entry name" value="BLL4206 PROTEIN"/>
    <property type="match status" value="1"/>
</dbReference>
<keyword evidence="2" id="KW-0012">Acyltransferase</keyword>
<protein>
    <submittedName>
        <fullName evidence="2">GNAT family N-acetyltransferase</fullName>
        <ecNumber evidence="2">2.3.1.-</ecNumber>
    </submittedName>
</protein>
<keyword evidence="3" id="KW-1185">Reference proteome</keyword>
<comment type="caution">
    <text evidence="2">The sequence shown here is derived from an EMBL/GenBank/DDBJ whole genome shotgun (WGS) entry which is preliminary data.</text>
</comment>
<reference evidence="2 3" key="1">
    <citation type="submission" date="2024-01" db="EMBL/GenBank/DDBJ databases">
        <authorList>
            <person name="Deng Y."/>
            <person name="Su J."/>
        </authorList>
    </citation>
    <scope>NUCLEOTIDE SEQUENCE [LARGE SCALE GENOMIC DNA]</scope>
    <source>
        <strain evidence="2 3">CPCC 100088</strain>
    </source>
</reference>
<dbReference type="EMBL" id="JAYWLC010000019">
    <property type="protein sequence ID" value="MER5173504.1"/>
    <property type="molecule type" value="Genomic_DNA"/>
</dbReference>
<keyword evidence="2" id="KW-0808">Transferase</keyword>
<gene>
    <name evidence="2" type="ORF">VSX56_17195</name>
</gene>